<accession>A0A2K9LF98</accession>
<dbReference type="SUPFAM" id="SSF53335">
    <property type="entry name" value="S-adenosyl-L-methionine-dependent methyltransferases"/>
    <property type="match status" value="1"/>
</dbReference>
<name>A0A2K9LF98_9GAMM</name>
<evidence type="ECO:0000256" key="1">
    <source>
        <dbReference type="ARBA" id="ARBA00022603"/>
    </source>
</evidence>
<dbReference type="Gene3D" id="3.40.50.150">
    <property type="entry name" value="Vaccinia Virus protein VP39"/>
    <property type="match status" value="1"/>
</dbReference>
<protein>
    <recommendedName>
        <fullName evidence="5">Protein methyltransferase</fullName>
    </recommendedName>
</protein>
<dbReference type="AlphaFoldDB" id="A0A2K9LF98"/>
<dbReference type="OrthoDB" id="9794615at2"/>
<dbReference type="PANTHER" id="PTHR43648">
    <property type="entry name" value="ELECTRON TRANSFER FLAVOPROTEIN BETA SUBUNIT LYSINE METHYLTRANSFERASE"/>
    <property type="match status" value="1"/>
</dbReference>
<sequence>MEDQFQTYLGWYLPEARLEYSKLPECGGLELLLIEAGFDDSQLSFDQIERLSDDPPYWIFCWASGRAMAQLILSGGIDVKGKVVADFGAGSGVVAIAAKLAGASQVYACDIDERCRELTTLNAKRNGVELHVIDDLSSISEPIDLILAADVLYEKKNLAFLDLMLNACESVVIADSRLKHMPDHRFRHFQTLTTTSFPDFQEAKANNEVKFYRSEG</sequence>
<evidence type="ECO:0008006" key="5">
    <source>
        <dbReference type="Google" id="ProtNLM"/>
    </source>
</evidence>
<keyword evidence="4" id="KW-1185">Reference proteome</keyword>
<dbReference type="Pfam" id="PF06325">
    <property type="entry name" value="PrmA"/>
    <property type="match status" value="1"/>
</dbReference>
<dbReference type="GO" id="GO:0032259">
    <property type="term" value="P:methylation"/>
    <property type="evidence" value="ECO:0007669"/>
    <property type="project" value="UniProtKB-KW"/>
</dbReference>
<proteinExistence type="predicted"/>
<keyword evidence="2" id="KW-0808">Transferase</keyword>
<dbReference type="GO" id="GO:0016279">
    <property type="term" value="F:protein-lysine N-methyltransferase activity"/>
    <property type="evidence" value="ECO:0007669"/>
    <property type="project" value="TreeGrafter"/>
</dbReference>
<organism evidence="3 4">
    <name type="scientific">Ketobacter alkanivorans</name>
    <dbReference type="NCBI Taxonomy" id="1917421"/>
    <lineage>
        <taxon>Bacteria</taxon>
        <taxon>Pseudomonadati</taxon>
        <taxon>Pseudomonadota</taxon>
        <taxon>Gammaproteobacteria</taxon>
        <taxon>Pseudomonadales</taxon>
        <taxon>Ketobacteraceae</taxon>
        <taxon>Ketobacter</taxon>
    </lineage>
</organism>
<evidence type="ECO:0000313" key="3">
    <source>
        <dbReference type="EMBL" id="AUM10952.1"/>
    </source>
</evidence>
<gene>
    <name evidence="3" type="ORF">Kalk_00190</name>
</gene>
<dbReference type="InterPro" id="IPR050078">
    <property type="entry name" value="Ribosomal_L11_MeTrfase_PrmA"/>
</dbReference>
<evidence type="ECO:0000256" key="2">
    <source>
        <dbReference type="ARBA" id="ARBA00022679"/>
    </source>
</evidence>
<dbReference type="PANTHER" id="PTHR43648:SF1">
    <property type="entry name" value="ELECTRON TRANSFER FLAVOPROTEIN BETA SUBUNIT LYSINE METHYLTRANSFERASE"/>
    <property type="match status" value="1"/>
</dbReference>
<dbReference type="EMBL" id="CP022684">
    <property type="protein sequence ID" value="AUM10952.1"/>
    <property type="molecule type" value="Genomic_DNA"/>
</dbReference>
<dbReference type="InterPro" id="IPR029063">
    <property type="entry name" value="SAM-dependent_MTases_sf"/>
</dbReference>
<dbReference type="KEGG" id="kak:Kalk_00190"/>
<dbReference type="RefSeq" id="WP_101892298.1">
    <property type="nucleotide sequence ID" value="NZ_CP022684.1"/>
</dbReference>
<evidence type="ECO:0000313" key="4">
    <source>
        <dbReference type="Proteomes" id="UP000235116"/>
    </source>
</evidence>
<dbReference type="Proteomes" id="UP000235116">
    <property type="component" value="Chromosome"/>
</dbReference>
<reference evidence="4" key="1">
    <citation type="submission" date="2017-08" db="EMBL/GenBank/DDBJ databases">
        <title>Direct submision.</title>
        <authorList>
            <person name="Kim S.-J."/>
            <person name="Rhee S.-K."/>
        </authorList>
    </citation>
    <scope>NUCLEOTIDE SEQUENCE [LARGE SCALE GENOMIC DNA]</scope>
    <source>
        <strain evidence="4">GI5</strain>
    </source>
</reference>
<keyword evidence="1" id="KW-0489">Methyltransferase</keyword>